<evidence type="ECO:0000256" key="1">
    <source>
        <dbReference type="SAM" id="Phobius"/>
    </source>
</evidence>
<dbReference type="KEGG" id="cpae:CPAST_c10720"/>
<keyword evidence="1" id="KW-0472">Membrane</keyword>
<name>A0A0H3J302_CLOPA</name>
<keyword evidence="1" id="KW-0812">Transmembrane</keyword>
<reference evidence="3" key="2">
    <citation type="submission" date="2015-10" db="EMBL/GenBank/DDBJ databases">
        <title>Improved Draft Genome Sequence of Clostridium pasteurianum Strain ATCC 6013 (DSM 525) Using a Hybrid Next-Generation Sequencing Approach.</title>
        <authorList>
            <person name="Pyne M.E."/>
            <person name="Utturkar S.M."/>
            <person name="Brown S.D."/>
            <person name="Moo-Young M."/>
            <person name="Chung D.A."/>
            <person name="Chou P.C."/>
        </authorList>
    </citation>
    <scope>NUCLEOTIDE SEQUENCE</scope>
    <source>
        <strain evidence="3">ATCC 6013</strain>
    </source>
</reference>
<dbReference type="KEGG" id="cpat:CLPA_c10720"/>
<gene>
    <name evidence="2" type="ORF">CLPA_c10720</name>
    <name evidence="3" type="ORF">CP6013_02080</name>
</gene>
<dbReference type="Proteomes" id="UP000028042">
    <property type="component" value="Unassembled WGS sequence"/>
</dbReference>
<evidence type="ECO:0000313" key="4">
    <source>
        <dbReference type="Proteomes" id="UP000028042"/>
    </source>
</evidence>
<dbReference type="RefSeq" id="WP_003444582.1">
    <property type="nucleotide sequence ID" value="NZ_ANZB01000005.1"/>
</dbReference>
<keyword evidence="1" id="KW-1133">Transmembrane helix</keyword>
<dbReference type="PATRIC" id="fig|1262449.3.peg.1895"/>
<evidence type="ECO:0000313" key="2">
    <source>
        <dbReference type="EMBL" id="AJA51160.1"/>
    </source>
</evidence>
<evidence type="ECO:0000313" key="3">
    <source>
        <dbReference type="EMBL" id="KRU12832.1"/>
    </source>
</evidence>
<keyword evidence="5" id="KW-1185">Reference proteome</keyword>
<accession>A0A0H3J302</accession>
<dbReference type="Proteomes" id="UP000030905">
    <property type="component" value="Chromosome"/>
</dbReference>
<sequence length="59" mass="6592">MMALLGIIFLILGVIFQNNCAIFHRMNILGFAMLGVGILFSLITFKVQSNEKNVRLYSG</sequence>
<reference evidence="3 4" key="3">
    <citation type="journal article" name="Genome Announc.">
        <title>Improved Draft Genome Sequence of Clostridium pasteurianum Strain ATCC 6013 (DSM 525) Using a Hybrid Next-Generation Sequencing Approach.</title>
        <authorList>
            <person name="Pyne M.E."/>
            <person name="Utturkar S."/>
            <person name="Brown S.D."/>
            <person name="Moo-Young M."/>
            <person name="Chung D.A."/>
            <person name="Chou C.P."/>
        </authorList>
    </citation>
    <scope>NUCLEOTIDE SEQUENCE [LARGE SCALE GENOMIC DNA]</scope>
    <source>
        <strain evidence="3 4">ATCC 6013</strain>
    </source>
</reference>
<reference evidence="2 5" key="1">
    <citation type="journal article" date="2015" name="Genome Announc.">
        <title>Complete Genome Sequence of the Nitrogen-Fixing and Solvent-Producing Clostridium pasteurianum DSM 525.</title>
        <authorList>
            <person name="Poehlein A."/>
            <person name="Grosse-Honebrink A."/>
            <person name="Zhang Y."/>
            <person name="Minton N.P."/>
            <person name="Daniel R."/>
        </authorList>
    </citation>
    <scope>NUCLEOTIDE SEQUENCE [LARGE SCALE GENOMIC DNA]</scope>
    <source>
        <strain evidence="2">DSM 525</strain>
        <strain evidence="5">DSM 525 / ATCC 6013</strain>
    </source>
</reference>
<dbReference type="AlphaFoldDB" id="A0A0H3J302"/>
<dbReference type="EMBL" id="JPGY02000001">
    <property type="protein sequence ID" value="KRU12832.1"/>
    <property type="molecule type" value="Genomic_DNA"/>
</dbReference>
<organism evidence="2 5">
    <name type="scientific">Clostridium pasteurianum DSM 525 = ATCC 6013</name>
    <dbReference type="NCBI Taxonomy" id="1262449"/>
    <lineage>
        <taxon>Bacteria</taxon>
        <taxon>Bacillati</taxon>
        <taxon>Bacillota</taxon>
        <taxon>Clostridia</taxon>
        <taxon>Eubacteriales</taxon>
        <taxon>Clostridiaceae</taxon>
        <taxon>Clostridium</taxon>
    </lineage>
</organism>
<proteinExistence type="predicted"/>
<dbReference type="EMBL" id="CP009268">
    <property type="protein sequence ID" value="AJA51160.1"/>
    <property type="molecule type" value="Genomic_DNA"/>
</dbReference>
<evidence type="ECO:0000313" key="5">
    <source>
        <dbReference type="Proteomes" id="UP000030905"/>
    </source>
</evidence>
<protein>
    <submittedName>
        <fullName evidence="2">Uncharacterized protein</fullName>
    </submittedName>
</protein>
<feature type="transmembrane region" description="Helical" evidence="1">
    <location>
        <begin position="26"/>
        <end position="45"/>
    </location>
</feature>